<evidence type="ECO:0000313" key="7">
    <source>
        <dbReference type="EMBL" id="CAF1378332.1"/>
    </source>
</evidence>
<keyword evidence="4 5" id="KW-0472">Membrane</keyword>
<dbReference type="Proteomes" id="UP000663852">
    <property type="component" value="Unassembled WGS sequence"/>
</dbReference>
<dbReference type="EMBL" id="CAJNOJ010000296">
    <property type="protein sequence ID" value="CAF1378332.1"/>
    <property type="molecule type" value="Genomic_DNA"/>
</dbReference>
<accession>A0A815JDX2</accession>
<feature type="transmembrane region" description="Helical" evidence="5">
    <location>
        <begin position="107"/>
        <end position="128"/>
    </location>
</feature>
<feature type="transmembrane region" description="Helical" evidence="5">
    <location>
        <begin position="27"/>
        <end position="50"/>
    </location>
</feature>
<evidence type="ECO:0000313" key="9">
    <source>
        <dbReference type="Proteomes" id="UP000663852"/>
    </source>
</evidence>
<feature type="transmembrane region" description="Helical" evidence="5">
    <location>
        <begin position="241"/>
        <end position="260"/>
    </location>
</feature>
<evidence type="ECO:0000313" key="8">
    <source>
        <dbReference type="Proteomes" id="UP000663828"/>
    </source>
</evidence>
<dbReference type="EMBL" id="CAJNOR010000694">
    <property type="protein sequence ID" value="CAF0983856.1"/>
    <property type="molecule type" value="Genomic_DNA"/>
</dbReference>
<dbReference type="OrthoDB" id="10045248at2759"/>
<protein>
    <submittedName>
        <fullName evidence="7">Uncharacterized protein</fullName>
    </submittedName>
</protein>
<proteinExistence type="predicted"/>
<dbReference type="Gene3D" id="1.20.1070.10">
    <property type="entry name" value="Rhodopsin 7-helix transmembrane proteins"/>
    <property type="match status" value="1"/>
</dbReference>
<feature type="transmembrane region" description="Helical" evidence="5">
    <location>
        <begin position="201"/>
        <end position="220"/>
    </location>
</feature>
<dbReference type="PROSITE" id="PS00237">
    <property type="entry name" value="G_PROTEIN_RECEP_F1_1"/>
    <property type="match status" value="1"/>
</dbReference>
<sequence>MLQNTTEKVQTTGRDIYLPPNWSDITFSLYIVGQLASIPCYIFVFYHLLATKTARTALYNHTTIIMLFFNLIYLTIGISLVLMFMKGGVYIPPTPALCLTHQMVDRGVWYGAVFTMIWLCIERHILIFHSNWIRTTRGQWIFHYIPLALFSLYAPCFYFYMIFIYPCEHTYDYHVTLCGGPWYSCSLSASLRLYLTFGHNFIPFPIIFIVSSSFLLRVLIQKHRLKRGNMWKKNRKMILQFAFISTTYISFALPFTMVNITRRVNGYDVDPNVRTLFDQMANVPAIVLPYATAITLPHVKKKLQMLIWWKRTRMAINPLS</sequence>
<dbReference type="AlphaFoldDB" id="A0A815JDX2"/>
<dbReference type="Proteomes" id="UP000663828">
    <property type="component" value="Unassembled WGS sequence"/>
</dbReference>
<evidence type="ECO:0000256" key="3">
    <source>
        <dbReference type="ARBA" id="ARBA00022989"/>
    </source>
</evidence>
<dbReference type="GO" id="GO:0016020">
    <property type="term" value="C:membrane"/>
    <property type="evidence" value="ECO:0007669"/>
    <property type="project" value="UniProtKB-SubCell"/>
</dbReference>
<name>A0A815JDX2_ADIRI</name>
<evidence type="ECO:0000256" key="5">
    <source>
        <dbReference type="SAM" id="Phobius"/>
    </source>
</evidence>
<dbReference type="GO" id="GO:0004930">
    <property type="term" value="F:G protein-coupled receptor activity"/>
    <property type="evidence" value="ECO:0007669"/>
    <property type="project" value="InterPro"/>
</dbReference>
<reference evidence="7" key="1">
    <citation type="submission" date="2021-02" db="EMBL/GenBank/DDBJ databases">
        <authorList>
            <person name="Nowell W R."/>
        </authorList>
    </citation>
    <scope>NUCLEOTIDE SEQUENCE</scope>
</reference>
<keyword evidence="8" id="KW-1185">Reference proteome</keyword>
<gene>
    <name evidence="7" type="ORF">EDS130_LOCUS34777</name>
    <name evidence="6" type="ORF">XAT740_LOCUS12330</name>
</gene>
<evidence type="ECO:0000256" key="1">
    <source>
        <dbReference type="ARBA" id="ARBA00004370"/>
    </source>
</evidence>
<feature type="transmembrane region" description="Helical" evidence="5">
    <location>
        <begin position="280"/>
        <end position="299"/>
    </location>
</feature>
<dbReference type="InterPro" id="IPR000276">
    <property type="entry name" value="GPCR_Rhodpsn"/>
</dbReference>
<evidence type="ECO:0000256" key="4">
    <source>
        <dbReference type="ARBA" id="ARBA00023136"/>
    </source>
</evidence>
<evidence type="ECO:0000313" key="6">
    <source>
        <dbReference type="EMBL" id="CAF0983856.1"/>
    </source>
</evidence>
<evidence type="ECO:0000256" key="2">
    <source>
        <dbReference type="ARBA" id="ARBA00022692"/>
    </source>
</evidence>
<keyword evidence="3 5" id="KW-1133">Transmembrane helix</keyword>
<comment type="caution">
    <text evidence="7">The sequence shown here is derived from an EMBL/GenBank/DDBJ whole genome shotgun (WGS) entry which is preliminary data.</text>
</comment>
<feature type="transmembrane region" description="Helical" evidence="5">
    <location>
        <begin position="140"/>
        <end position="165"/>
    </location>
</feature>
<feature type="transmembrane region" description="Helical" evidence="5">
    <location>
        <begin position="62"/>
        <end position="85"/>
    </location>
</feature>
<comment type="subcellular location">
    <subcellularLocation>
        <location evidence="1">Membrane</location>
    </subcellularLocation>
</comment>
<keyword evidence="2 5" id="KW-0812">Transmembrane</keyword>
<organism evidence="7 9">
    <name type="scientific">Adineta ricciae</name>
    <name type="common">Rotifer</name>
    <dbReference type="NCBI Taxonomy" id="249248"/>
    <lineage>
        <taxon>Eukaryota</taxon>
        <taxon>Metazoa</taxon>
        <taxon>Spiralia</taxon>
        <taxon>Gnathifera</taxon>
        <taxon>Rotifera</taxon>
        <taxon>Eurotatoria</taxon>
        <taxon>Bdelloidea</taxon>
        <taxon>Adinetida</taxon>
        <taxon>Adinetidae</taxon>
        <taxon>Adineta</taxon>
    </lineage>
</organism>
<dbReference type="SUPFAM" id="SSF81321">
    <property type="entry name" value="Family A G protein-coupled receptor-like"/>
    <property type="match status" value="1"/>
</dbReference>